<feature type="binding site" evidence="10">
    <location>
        <position position="63"/>
    </location>
    <ligand>
        <name>Mg(2+)</name>
        <dbReference type="ChEBI" id="CHEBI:18420"/>
    </ligand>
</feature>
<evidence type="ECO:0000256" key="7">
    <source>
        <dbReference type="ARBA" id="ARBA00023080"/>
    </source>
</evidence>
<comment type="catalytic activity">
    <reaction evidence="8 10">
        <text>dITP + H2O = dIMP + diphosphate + H(+)</text>
        <dbReference type="Rhea" id="RHEA:28342"/>
        <dbReference type="ChEBI" id="CHEBI:15377"/>
        <dbReference type="ChEBI" id="CHEBI:15378"/>
        <dbReference type="ChEBI" id="CHEBI:33019"/>
        <dbReference type="ChEBI" id="CHEBI:61194"/>
        <dbReference type="ChEBI" id="CHEBI:61382"/>
        <dbReference type="EC" id="3.6.1.66"/>
    </reaction>
</comment>
<evidence type="ECO:0000256" key="11">
    <source>
        <dbReference type="RuleBase" id="RU003781"/>
    </source>
</evidence>
<dbReference type="PANTHER" id="PTHR11067">
    <property type="entry name" value="INOSINE TRIPHOSPHATE PYROPHOSPHATASE/HAM1 PROTEIN"/>
    <property type="match status" value="1"/>
</dbReference>
<keyword evidence="6 10" id="KW-0460">Magnesium</keyword>
<evidence type="ECO:0000313" key="12">
    <source>
        <dbReference type="EMBL" id="PAV08715.1"/>
    </source>
</evidence>
<dbReference type="NCBIfam" id="TIGR00042">
    <property type="entry name" value="RdgB/HAM1 family non-canonical purine NTP pyrophosphatase"/>
    <property type="match status" value="1"/>
</dbReference>
<comment type="similarity">
    <text evidence="1 10 11">Belongs to the HAM1 NTPase family.</text>
</comment>
<feature type="binding site" evidence="10">
    <location>
        <begin position="6"/>
        <end position="11"/>
    </location>
    <ligand>
        <name>substrate</name>
    </ligand>
</feature>
<dbReference type="GO" id="GO:0017111">
    <property type="term" value="F:ribonucleoside triphosphate phosphatase activity"/>
    <property type="evidence" value="ECO:0007669"/>
    <property type="project" value="InterPro"/>
</dbReference>
<reference evidence="12 13" key="1">
    <citation type="journal article" date="2017" name="BMC Genomics">
        <title>Genomic analysis of methanogenic archaea reveals a shift towards energy conservation.</title>
        <authorList>
            <person name="Gilmore S.P."/>
            <person name="Henske J.K."/>
            <person name="Sexton J.A."/>
            <person name="Solomon K.V."/>
            <person name="Seppala S."/>
            <person name="Yoo J.I."/>
            <person name="Huyett L.M."/>
            <person name="Pressman A."/>
            <person name="Cogan J.Z."/>
            <person name="Kivenson V."/>
            <person name="Peng X."/>
            <person name="Tan Y."/>
            <person name="Valentine D.L."/>
            <person name="O'Malley M.A."/>
        </authorList>
    </citation>
    <scope>NUCLEOTIDE SEQUENCE [LARGE SCALE GENOMIC DNA]</scope>
    <source>
        <strain evidence="12 13">XII</strain>
    </source>
</reference>
<evidence type="ECO:0000256" key="2">
    <source>
        <dbReference type="ARBA" id="ARBA00011738"/>
    </source>
</evidence>
<dbReference type="Gene3D" id="3.90.950.10">
    <property type="match status" value="1"/>
</dbReference>
<sequence>MITVVTGNKNKAAEVAAFFSGITEVSHIAFDCIEPQAEDIAEIARAKAEQAYAALNIPLIVDDTGLFIEALSGFPGPYAAYVQDTLGNTGILRLMEGASDRRAYFATSIAYIDERGIETFEGRVDGEITAAPRGTEGFGYDPVFSISGKTLAEMDMHEKNTVSHRARALTSFREWYISARSERNR</sequence>
<protein>
    <recommendedName>
        <fullName evidence="10">dITP/XTP pyrophosphatase</fullName>
        <ecNumber evidence="10">3.6.1.66</ecNumber>
    </recommendedName>
    <alternativeName>
        <fullName evidence="10">Non-canonical purine NTP pyrophosphatase</fullName>
    </alternativeName>
    <alternativeName>
        <fullName evidence="10">Non-standard purine NTP pyrophosphatase</fullName>
    </alternativeName>
    <alternativeName>
        <fullName evidence="10">Nucleoside-triphosphate diphosphatase</fullName>
    </alternativeName>
    <alternativeName>
        <fullName evidence="10">Nucleoside-triphosphate pyrophosphatase</fullName>
        <shortName evidence="10">NTPase</shortName>
    </alternativeName>
</protein>
<comment type="function">
    <text evidence="10">Pyrophosphatase that catalyzes the hydrolysis of nucleoside triphosphates to their monophosphate derivatives, with a high preference for the non-canonical purine nucleotides XTP (xanthosine triphosphate), dITP (deoxyinosine triphosphate) and ITP. Seems to function as a house-cleaning enzyme that removes non-canonical purine nucleotides from the nucleotide pool, thus preventing their incorporation into DNA/RNA and avoiding chromosomal lesions.</text>
</comment>
<gene>
    <name evidence="12" type="ORF">ASJ83_00725</name>
</gene>
<feature type="binding site" evidence="10">
    <location>
        <begin position="164"/>
        <end position="165"/>
    </location>
    <ligand>
        <name>substrate</name>
    </ligand>
</feature>
<accession>A0AAX0Q6H6</accession>
<dbReference type="EMBL" id="LMVO01000044">
    <property type="protein sequence ID" value="PAV08715.1"/>
    <property type="molecule type" value="Genomic_DNA"/>
</dbReference>
<dbReference type="GO" id="GO:0035870">
    <property type="term" value="F:dITP diphosphatase activity"/>
    <property type="evidence" value="ECO:0007669"/>
    <property type="project" value="UniProtKB-UniRule"/>
</dbReference>
<dbReference type="SUPFAM" id="SSF52972">
    <property type="entry name" value="ITPase-like"/>
    <property type="match status" value="1"/>
</dbReference>
<evidence type="ECO:0000256" key="4">
    <source>
        <dbReference type="ARBA" id="ARBA00022741"/>
    </source>
</evidence>
<dbReference type="GO" id="GO:0005737">
    <property type="term" value="C:cytoplasm"/>
    <property type="evidence" value="ECO:0007669"/>
    <property type="project" value="TreeGrafter"/>
</dbReference>
<dbReference type="AlphaFoldDB" id="A0AAX0Q6H6"/>
<dbReference type="GO" id="GO:0046872">
    <property type="term" value="F:metal ion binding"/>
    <property type="evidence" value="ECO:0007669"/>
    <property type="project" value="UniProtKB-KW"/>
</dbReference>
<proteinExistence type="inferred from homology"/>
<evidence type="ECO:0000313" key="13">
    <source>
        <dbReference type="Proteomes" id="UP000243820"/>
    </source>
</evidence>
<keyword evidence="3 10" id="KW-0479">Metal-binding</keyword>
<evidence type="ECO:0000256" key="8">
    <source>
        <dbReference type="ARBA" id="ARBA00051875"/>
    </source>
</evidence>
<dbReference type="PANTHER" id="PTHR11067:SF9">
    <property type="entry name" value="INOSINE TRIPHOSPHATE PYROPHOSPHATASE"/>
    <property type="match status" value="1"/>
</dbReference>
<evidence type="ECO:0000256" key="9">
    <source>
        <dbReference type="ARBA" id="ARBA00052017"/>
    </source>
</evidence>
<keyword evidence="7 10" id="KW-0546">Nucleotide metabolism</keyword>
<dbReference type="HAMAP" id="MF_01405">
    <property type="entry name" value="Non_canon_purine_NTPase"/>
    <property type="match status" value="1"/>
</dbReference>
<organism evidence="12 13">
    <name type="scientific">Methanocorpusculum parvum</name>
    <dbReference type="NCBI Taxonomy" id="2193"/>
    <lineage>
        <taxon>Archaea</taxon>
        <taxon>Methanobacteriati</taxon>
        <taxon>Methanobacteriota</taxon>
        <taxon>Stenosarchaea group</taxon>
        <taxon>Methanomicrobia</taxon>
        <taxon>Methanomicrobiales</taxon>
        <taxon>Methanocorpusculaceae</taxon>
        <taxon>Methanocorpusculum</taxon>
    </lineage>
</organism>
<feature type="binding site" evidence="10">
    <location>
        <position position="159"/>
    </location>
    <ligand>
        <name>substrate</name>
    </ligand>
</feature>
<dbReference type="Pfam" id="PF01725">
    <property type="entry name" value="Ham1p_like"/>
    <property type="match status" value="1"/>
</dbReference>
<evidence type="ECO:0000256" key="1">
    <source>
        <dbReference type="ARBA" id="ARBA00008023"/>
    </source>
</evidence>
<dbReference type="InterPro" id="IPR020922">
    <property type="entry name" value="dITP/XTP_pyrophosphatase"/>
</dbReference>
<evidence type="ECO:0000256" key="10">
    <source>
        <dbReference type="HAMAP-Rule" id="MF_01405"/>
    </source>
</evidence>
<dbReference type="GO" id="GO:0000166">
    <property type="term" value="F:nucleotide binding"/>
    <property type="evidence" value="ECO:0007669"/>
    <property type="project" value="UniProtKB-KW"/>
</dbReference>
<comment type="catalytic activity">
    <reaction evidence="9 10">
        <text>XTP + H2O = XMP + diphosphate + H(+)</text>
        <dbReference type="Rhea" id="RHEA:28610"/>
        <dbReference type="ChEBI" id="CHEBI:15377"/>
        <dbReference type="ChEBI" id="CHEBI:15378"/>
        <dbReference type="ChEBI" id="CHEBI:33019"/>
        <dbReference type="ChEBI" id="CHEBI:57464"/>
        <dbReference type="ChEBI" id="CHEBI:61314"/>
        <dbReference type="EC" id="3.6.1.66"/>
    </reaction>
</comment>
<comment type="catalytic activity">
    <reaction evidence="10">
        <text>ITP + H2O = IMP + diphosphate + H(+)</text>
        <dbReference type="Rhea" id="RHEA:29399"/>
        <dbReference type="ChEBI" id="CHEBI:15377"/>
        <dbReference type="ChEBI" id="CHEBI:15378"/>
        <dbReference type="ChEBI" id="CHEBI:33019"/>
        <dbReference type="ChEBI" id="CHEBI:58053"/>
        <dbReference type="ChEBI" id="CHEBI:61402"/>
        <dbReference type="EC" id="3.6.1.66"/>
    </reaction>
</comment>
<evidence type="ECO:0000256" key="3">
    <source>
        <dbReference type="ARBA" id="ARBA00022723"/>
    </source>
</evidence>
<keyword evidence="5 10" id="KW-0378">Hydrolase</keyword>
<dbReference type="CDD" id="cd00515">
    <property type="entry name" value="HAM1"/>
    <property type="match status" value="1"/>
</dbReference>
<comment type="caution">
    <text evidence="12">The sequence shown here is derived from an EMBL/GenBank/DDBJ whole genome shotgun (WGS) entry which is preliminary data.</text>
</comment>
<keyword evidence="4 10" id="KW-0547">Nucleotide-binding</keyword>
<dbReference type="EC" id="3.6.1.66" evidence="10"/>
<dbReference type="InterPro" id="IPR029001">
    <property type="entry name" value="ITPase-like_fam"/>
</dbReference>
<dbReference type="RefSeq" id="WP_095642497.1">
    <property type="nucleotide sequence ID" value="NZ_LMVO01000044.1"/>
</dbReference>
<dbReference type="GO" id="GO:0009117">
    <property type="term" value="P:nucleotide metabolic process"/>
    <property type="evidence" value="ECO:0007669"/>
    <property type="project" value="UniProtKB-KW"/>
</dbReference>
<evidence type="ECO:0000256" key="5">
    <source>
        <dbReference type="ARBA" id="ARBA00022801"/>
    </source>
</evidence>
<dbReference type="Proteomes" id="UP000243820">
    <property type="component" value="Unassembled WGS sequence"/>
</dbReference>
<feature type="binding site" evidence="10">
    <location>
        <position position="64"/>
    </location>
    <ligand>
        <name>substrate</name>
    </ligand>
</feature>
<feature type="binding site" evidence="10">
    <location>
        <position position="34"/>
    </location>
    <ligand>
        <name>Mg(2+)</name>
        <dbReference type="ChEBI" id="CHEBI:18420"/>
    </ligand>
</feature>
<feature type="binding site" evidence="10">
    <location>
        <begin position="138"/>
        <end position="141"/>
    </location>
    <ligand>
        <name>substrate</name>
    </ligand>
</feature>
<dbReference type="GO" id="GO:0036222">
    <property type="term" value="F:XTP diphosphatase activity"/>
    <property type="evidence" value="ECO:0007669"/>
    <property type="project" value="UniProtKB-UniRule"/>
</dbReference>
<feature type="active site" description="Proton acceptor" evidence="10">
    <location>
        <position position="63"/>
    </location>
</feature>
<dbReference type="InterPro" id="IPR002637">
    <property type="entry name" value="RdgB/HAM1"/>
</dbReference>
<dbReference type="FunFam" id="3.90.950.10:FF:000001">
    <property type="entry name" value="dITP/XTP pyrophosphatase"/>
    <property type="match status" value="1"/>
</dbReference>
<comment type="subunit">
    <text evidence="2 10">Homodimer.</text>
</comment>
<dbReference type="GO" id="GO:0036220">
    <property type="term" value="F:ITP diphosphatase activity"/>
    <property type="evidence" value="ECO:0007669"/>
    <property type="project" value="UniProtKB-UniRule"/>
</dbReference>
<comment type="cofactor">
    <cofactor evidence="10">
        <name>Mg(2+)</name>
        <dbReference type="ChEBI" id="CHEBI:18420"/>
    </cofactor>
    <text evidence="10">Binds 1 Mg(2+) ion per subunit.</text>
</comment>
<evidence type="ECO:0000256" key="6">
    <source>
        <dbReference type="ARBA" id="ARBA00022842"/>
    </source>
</evidence>
<dbReference type="GO" id="GO:0009146">
    <property type="term" value="P:purine nucleoside triphosphate catabolic process"/>
    <property type="evidence" value="ECO:0007669"/>
    <property type="project" value="UniProtKB-UniRule"/>
</dbReference>
<keyword evidence="13" id="KW-1185">Reference proteome</keyword>
<dbReference type="NCBIfam" id="NF011396">
    <property type="entry name" value="PRK14821.1"/>
    <property type="match status" value="1"/>
</dbReference>
<name>A0AAX0Q6H6_9EURY</name>